<evidence type="ECO:0000256" key="1">
    <source>
        <dbReference type="SAM" id="MobiDB-lite"/>
    </source>
</evidence>
<feature type="compositionally biased region" description="Basic residues" evidence="1">
    <location>
        <begin position="1"/>
        <end position="24"/>
    </location>
</feature>
<sequence>TEPTTKKKPHYKKHQIGRHQKQKTTKPDDTNDERRKHAAKNTEWEALGTEKKH</sequence>
<dbReference type="Proteomes" id="UP000789405">
    <property type="component" value="Unassembled WGS sequence"/>
</dbReference>
<feature type="compositionally biased region" description="Basic and acidic residues" evidence="1">
    <location>
        <begin position="25"/>
        <end position="53"/>
    </location>
</feature>
<gene>
    <name evidence="2" type="ORF">DERYTH_LOCUS24715</name>
</gene>
<reference evidence="2" key="1">
    <citation type="submission" date="2021-06" db="EMBL/GenBank/DDBJ databases">
        <authorList>
            <person name="Kallberg Y."/>
            <person name="Tangrot J."/>
            <person name="Rosling A."/>
        </authorList>
    </citation>
    <scope>NUCLEOTIDE SEQUENCE</scope>
    <source>
        <strain evidence="2">MA453B</strain>
    </source>
</reference>
<organism evidence="2 3">
    <name type="scientific">Dentiscutata erythropus</name>
    <dbReference type="NCBI Taxonomy" id="1348616"/>
    <lineage>
        <taxon>Eukaryota</taxon>
        <taxon>Fungi</taxon>
        <taxon>Fungi incertae sedis</taxon>
        <taxon>Mucoromycota</taxon>
        <taxon>Glomeromycotina</taxon>
        <taxon>Glomeromycetes</taxon>
        <taxon>Diversisporales</taxon>
        <taxon>Gigasporaceae</taxon>
        <taxon>Dentiscutata</taxon>
    </lineage>
</organism>
<feature type="region of interest" description="Disordered" evidence="1">
    <location>
        <begin position="1"/>
        <end position="53"/>
    </location>
</feature>
<comment type="caution">
    <text evidence="2">The sequence shown here is derived from an EMBL/GenBank/DDBJ whole genome shotgun (WGS) entry which is preliminary data.</text>
</comment>
<keyword evidence="3" id="KW-1185">Reference proteome</keyword>
<dbReference type="EMBL" id="CAJVPY010042760">
    <property type="protein sequence ID" value="CAG8807606.1"/>
    <property type="molecule type" value="Genomic_DNA"/>
</dbReference>
<proteinExistence type="predicted"/>
<evidence type="ECO:0000313" key="2">
    <source>
        <dbReference type="EMBL" id="CAG8807606.1"/>
    </source>
</evidence>
<name>A0A9N9K2T8_9GLOM</name>
<dbReference type="AlphaFoldDB" id="A0A9N9K2T8"/>
<evidence type="ECO:0000313" key="3">
    <source>
        <dbReference type="Proteomes" id="UP000789405"/>
    </source>
</evidence>
<feature type="non-terminal residue" evidence="2">
    <location>
        <position position="1"/>
    </location>
</feature>
<accession>A0A9N9K2T8</accession>
<protein>
    <submittedName>
        <fullName evidence="2">4613_t:CDS:1</fullName>
    </submittedName>
</protein>